<protein>
    <recommendedName>
        <fullName evidence="2">Reverse transcriptase zinc-binding domain-containing protein</fullName>
    </recommendedName>
</protein>
<proteinExistence type="predicted"/>
<keyword evidence="4" id="KW-1185">Reference proteome</keyword>
<feature type="compositionally biased region" description="Low complexity" evidence="1">
    <location>
        <begin position="803"/>
        <end position="818"/>
    </location>
</feature>
<reference evidence="3 4" key="1">
    <citation type="submission" date="2024-09" db="EMBL/GenBank/DDBJ databases">
        <title>Chromosome-scale assembly of Riccia sorocarpa.</title>
        <authorList>
            <person name="Paukszto L."/>
        </authorList>
    </citation>
    <scope>NUCLEOTIDE SEQUENCE [LARGE SCALE GENOMIC DNA]</scope>
    <source>
        <strain evidence="3">LP-2024</strain>
        <tissue evidence="3">Aerial parts of the thallus</tissue>
    </source>
</reference>
<evidence type="ECO:0000313" key="4">
    <source>
        <dbReference type="Proteomes" id="UP001633002"/>
    </source>
</evidence>
<evidence type="ECO:0000256" key="1">
    <source>
        <dbReference type="SAM" id="MobiDB-lite"/>
    </source>
</evidence>
<dbReference type="InterPro" id="IPR026960">
    <property type="entry name" value="RVT-Znf"/>
</dbReference>
<evidence type="ECO:0000259" key="2">
    <source>
        <dbReference type="Pfam" id="PF13966"/>
    </source>
</evidence>
<gene>
    <name evidence="3" type="ORF">R1sor_009042</name>
</gene>
<dbReference type="EMBL" id="JBJQOH010000005">
    <property type="protein sequence ID" value="KAL3686468.1"/>
    <property type="molecule type" value="Genomic_DNA"/>
</dbReference>
<dbReference type="PANTHER" id="PTHR33116:SF78">
    <property type="entry name" value="OS12G0587133 PROTEIN"/>
    <property type="match status" value="1"/>
</dbReference>
<comment type="caution">
    <text evidence="3">The sequence shown here is derived from an EMBL/GenBank/DDBJ whole genome shotgun (WGS) entry which is preliminary data.</text>
</comment>
<organism evidence="3 4">
    <name type="scientific">Riccia sorocarpa</name>
    <dbReference type="NCBI Taxonomy" id="122646"/>
    <lineage>
        <taxon>Eukaryota</taxon>
        <taxon>Viridiplantae</taxon>
        <taxon>Streptophyta</taxon>
        <taxon>Embryophyta</taxon>
        <taxon>Marchantiophyta</taxon>
        <taxon>Marchantiopsida</taxon>
        <taxon>Marchantiidae</taxon>
        <taxon>Marchantiales</taxon>
        <taxon>Ricciaceae</taxon>
        <taxon>Riccia</taxon>
    </lineage>
</organism>
<dbReference type="PANTHER" id="PTHR33116">
    <property type="entry name" value="REVERSE TRANSCRIPTASE ZINC-BINDING DOMAIN-CONTAINING PROTEIN-RELATED-RELATED"/>
    <property type="match status" value="1"/>
</dbReference>
<dbReference type="Proteomes" id="UP001633002">
    <property type="component" value="Unassembled WGS sequence"/>
</dbReference>
<dbReference type="Pfam" id="PF13966">
    <property type="entry name" value="zf-RVT"/>
    <property type="match status" value="1"/>
</dbReference>
<feature type="domain" description="Reverse transcriptase zinc-binding" evidence="2">
    <location>
        <begin position="584"/>
        <end position="652"/>
    </location>
</feature>
<feature type="region of interest" description="Disordered" evidence="1">
    <location>
        <begin position="777"/>
        <end position="838"/>
    </location>
</feature>
<name>A0ABD3H593_9MARC</name>
<sequence length="838" mass="96990">MNVEELQDPEVFQKVKEAWGQELCSVRDDRRRWARGWHRVKIVMKEARKKRAEKRKSEATLAQEVEWCRIQLASGSLSEDEARECGVQLEEARKRLKDQELWDARMWRLRSRENWLKEDEVTSRFFFAKLKSKWAKESIHALEMPDGEVSSDKEEILEEIHRFFQVLYTAEAETTEQREASEELLATVRNKLSVEESMKVSVKPEAEEIKAVVFAMKANKSPGLDGLTIEGCPLAPLLFAICSQPLMGAIAKAEAEGAKINIQKSLVMPLGKTQVPEWVRELGCDVVEGGRSFRYLGVQLGVDLRAGADVEVAITKMKARIFSWENMYLTWGARMLLIKHILSQIPMHIMLTVGSVQVEAARLEKVCREFLWGSSTEGKPKKALIAWRKIAREKRRGALGITAFEDKAKALQMRHVCSLLKGKPVEWVRIARRLIRFKLRNGPQKQERAMWECEDAMLLLNSWRCEELPSIDMMLQRRPPTAGFSWLEQEARRCNVRTMSELQCAVEEGKGVAQILVHSFPEVHHWITSLTAVDKSLTELQGWSWKSGWRVEKEWKASVKEWLIVMKGPGQNLGFLSRRWLIDHDEDEWTWRWRRLWQGRFAMRDKIWVWRLIHDGFPTLERARKWGVSDGICGACQRETETMEHIVWRCSERRDQISWIAEVLAGRQIGFPRLLMVIDECLMHNQKGSMKLFLLVEHSRMCWRERNARVFSGEKVTWNEEAVIAAVTSQGTAFSKTLKGDKQKEFMEDYTQFLERARGCIAEWRARRDNVRRIMQDLGEESDSEPNSALRPADSGRDEESETTSTNTSDDSQSNSSNEEFESEDDRTEVSTVRGIAV</sequence>
<accession>A0ABD3H593</accession>
<evidence type="ECO:0000313" key="3">
    <source>
        <dbReference type="EMBL" id="KAL3686468.1"/>
    </source>
</evidence>
<dbReference type="AlphaFoldDB" id="A0ABD3H593"/>